<reference evidence="1 2" key="1">
    <citation type="submission" date="2019-09" db="EMBL/GenBank/DDBJ databases">
        <title>Draft genome sequence of various Type strains from the CCUG.</title>
        <authorList>
            <person name="Pineiro-Iglesias B."/>
            <person name="Tunovic T."/>
            <person name="Unosson C."/>
            <person name="Inganas E."/>
            <person name="Ohlen M."/>
            <person name="Cardew S."/>
            <person name="Jensie-Markopoulos S."/>
            <person name="Salva-Serra F."/>
            <person name="Jaen-Luchoro D."/>
            <person name="Karlsson R."/>
            <person name="Svensson-Stadler L."/>
            <person name="Chun J."/>
            <person name="Moore E."/>
        </authorList>
    </citation>
    <scope>NUCLEOTIDE SEQUENCE [LARGE SCALE GENOMIC DNA]</scope>
    <source>
        <strain evidence="1 2">CCUG 53682T</strain>
    </source>
</reference>
<evidence type="ECO:0000313" key="2">
    <source>
        <dbReference type="Proteomes" id="UP000322181"/>
    </source>
</evidence>
<gene>
    <name evidence="1" type="ORF">F4V73_13990</name>
</gene>
<comment type="caution">
    <text evidence="1">The sequence shown here is derived from an EMBL/GenBank/DDBJ whole genome shotgun (WGS) entry which is preliminary data.</text>
</comment>
<dbReference type="Proteomes" id="UP000322181">
    <property type="component" value="Unassembled WGS sequence"/>
</dbReference>
<sequence>MIGVYILLDDRSAAQLFTSQAINKIVSGDYSFLQQLVHEYVIPRFSPVKVSDVFELTYKKSIKEYKGEYYYKNVIANKLFLKNHYNSNATVVSEFRVGSNKADFVIVNGHSVCYEIKTERDTLKRLPEQIKTFSKVFDRVYVVCSNSHLSNVFEMTPDNIGIIELNKNGTLKEVKKSLSNVDVDCELIISSLRKNEYVYIAERILGNPLHSSNMDIFLDCLSIFKNSSPNELKKLYREALKKYRKSDFDFLKTLPTSLINSAISFKMTPFNKERLVEKLAEYIY</sequence>
<organism evidence="1 2">
    <name type="scientific">Morganella psychrotolerans</name>
    <dbReference type="NCBI Taxonomy" id="368603"/>
    <lineage>
        <taxon>Bacteria</taxon>
        <taxon>Pseudomonadati</taxon>
        <taxon>Pseudomonadota</taxon>
        <taxon>Gammaproteobacteria</taxon>
        <taxon>Enterobacterales</taxon>
        <taxon>Morganellaceae</taxon>
        <taxon>Morganella</taxon>
    </lineage>
</organism>
<accession>A0A5M9R1Z3</accession>
<dbReference type="InterPro" id="IPR047729">
    <property type="entry name" value="Sce7726-like"/>
</dbReference>
<protein>
    <submittedName>
        <fullName evidence="1">Sce7726 family protein</fullName>
    </submittedName>
</protein>
<dbReference type="NCBIfam" id="NF033832">
    <property type="entry name" value="sce7726_fam"/>
    <property type="match status" value="1"/>
</dbReference>
<dbReference type="AlphaFoldDB" id="A0A5M9R1Z3"/>
<name>A0A5M9R1Z3_9GAMM</name>
<proteinExistence type="predicted"/>
<dbReference type="EMBL" id="VXKB01000004">
    <property type="protein sequence ID" value="KAA8714172.1"/>
    <property type="molecule type" value="Genomic_DNA"/>
</dbReference>
<evidence type="ECO:0000313" key="1">
    <source>
        <dbReference type="EMBL" id="KAA8714172.1"/>
    </source>
</evidence>